<dbReference type="GO" id="GO:0006412">
    <property type="term" value="P:translation"/>
    <property type="evidence" value="ECO:0007669"/>
    <property type="project" value="InterPro"/>
</dbReference>
<comment type="similarity">
    <text evidence="1 4">Belongs to the bacterial ribosomal protein bL17 family.</text>
</comment>
<comment type="caution">
    <text evidence="5">The sequence shown here is derived from an EMBL/GenBank/DDBJ whole genome shotgun (WGS) entry which is preliminary data.</text>
</comment>
<keyword evidence="2 4" id="KW-0689">Ribosomal protein</keyword>
<dbReference type="PANTHER" id="PTHR14413">
    <property type="entry name" value="RIBOSOMAL PROTEIN L17"/>
    <property type="match status" value="1"/>
</dbReference>
<evidence type="ECO:0008006" key="7">
    <source>
        <dbReference type="Google" id="ProtNLM"/>
    </source>
</evidence>
<evidence type="ECO:0000256" key="4">
    <source>
        <dbReference type="RuleBase" id="RU000660"/>
    </source>
</evidence>
<dbReference type="InterPro" id="IPR000456">
    <property type="entry name" value="Ribosomal_bL17"/>
</dbReference>
<sequence length="313" mass="34463">MSFLRLAVRSVTRPRVALASPALYRSRILQSASYSAAAGLSKEQITSRVLDVLKGFEKVDPAKIKTTLPKAREAARLAEKIITLGKKGDLAAYQRANAFLLETHLVPKVFGSLAARYTNRVGGYTRIHKFGNRPGDNAPHAILELVDNPRDIKFDITARAVGWELLGNRVRKSDPHSMINAGVDGVLGVIRKERALKATDKGELREKTRWSLQKVLRFRGRKGLSELHKKAEDHIDTLLAKPVALKQMIENADGDKSVTTTSYSLLPKAGQSVPGWNRSALHLAQGALGKTRSLPKWVVRRKLGISDPSAAWS</sequence>
<evidence type="ECO:0000313" key="5">
    <source>
        <dbReference type="EMBL" id="PSS37558.1"/>
    </source>
</evidence>
<dbReference type="NCBIfam" id="TIGR00059">
    <property type="entry name" value="L17"/>
    <property type="match status" value="1"/>
</dbReference>
<protein>
    <recommendedName>
        <fullName evidence="7">Mitochondrial ribosomal protein L17</fullName>
    </recommendedName>
</protein>
<evidence type="ECO:0000256" key="1">
    <source>
        <dbReference type="ARBA" id="ARBA00008777"/>
    </source>
</evidence>
<name>A0A2R6S5J7_9APHY</name>
<organism evidence="5 6">
    <name type="scientific">Hermanssonia centrifuga</name>
    <dbReference type="NCBI Taxonomy" id="98765"/>
    <lineage>
        <taxon>Eukaryota</taxon>
        <taxon>Fungi</taxon>
        <taxon>Dikarya</taxon>
        <taxon>Basidiomycota</taxon>
        <taxon>Agaricomycotina</taxon>
        <taxon>Agaricomycetes</taxon>
        <taxon>Polyporales</taxon>
        <taxon>Meruliaceae</taxon>
        <taxon>Hermanssonia</taxon>
    </lineage>
</organism>
<dbReference type="GO" id="GO:0003735">
    <property type="term" value="F:structural constituent of ribosome"/>
    <property type="evidence" value="ECO:0007669"/>
    <property type="project" value="InterPro"/>
</dbReference>
<reference evidence="5 6" key="1">
    <citation type="submission" date="2018-02" db="EMBL/GenBank/DDBJ databases">
        <title>Genome sequence of the basidiomycete white-rot fungus Phlebia centrifuga.</title>
        <authorList>
            <person name="Granchi Z."/>
            <person name="Peng M."/>
            <person name="de Vries R.P."/>
            <person name="Hilden K."/>
            <person name="Makela M.R."/>
            <person name="Grigoriev I."/>
            <person name="Riley R."/>
        </authorList>
    </citation>
    <scope>NUCLEOTIDE SEQUENCE [LARGE SCALE GENOMIC DNA]</scope>
    <source>
        <strain evidence="5 6">FBCC195</strain>
    </source>
</reference>
<dbReference type="Gene3D" id="3.90.1030.10">
    <property type="entry name" value="Ribosomal protein L17"/>
    <property type="match status" value="1"/>
</dbReference>
<dbReference type="Pfam" id="PF01196">
    <property type="entry name" value="Ribosomal_L17"/>
    <property type="match status" value="1"/>
</dbReference>
<evidence type="ECO:0000256" key="2">
    <source>
        <dbReference type="ARBA" id="ARBA00022980"/>
    </source>
</evidence>
<dbReference type="GO" id="GO:0005762">
    <property type="term" value="C:mitochondrial large ribosomal subunit"/>
    <property type="evidence" value="ECO:0007669"/>
    <property type="project" value="TreeGrafter"/>
</dbReference>
<dbReference type="STRING" id="98765.A0A2R6S5J7"/>
<dbReference type="EMBL" id="MLYV02000035">
    <property type="protein sequence ID" value="PSS37558.1"/>
    <property type="molecule type" value="Genomic_DNA"/>
</dbReference>
<evidence type="ECO:0000313" key="6">
    <source>
        <dbReference type="Proteomes" id="UP000186601"/>
    </source>
</evidence>
<gene>
    <name evidence="5" type="ORF">PHLCEN_2v574</name>
</gene>
<evidence type="ECO:0000256" key="3">
    <source>
        <dbReference type="ARBA" id="ARBA00023274"/>
    </source>
</evidence>
<dbReference type="AlphaFoldDB" id="A0A2R6S5J7"/>
<dbReference type="InterPro" id="IPR047859">
    <property type="entry name" value="Ribosomal_bL17_CS"/>
</dbReference>
<dbReference type="InterPro" id="IPR036373">
    <property type="entry name" value="Ribosomal_bL17_sf"/>
</dbReference>
<proteinExistence type="inferred from homology"/>
<dbReference type="Proteomes" id="UP000186601">
    <property type="component" value="Unassembled WGS sequence"/>
</dbReference>
<dbReference type="SUPFAM" id="SSF64263">
    <property type="entry name" value="Prokaryotic ribosomal protein L17"/>
    <property type="match status" value="1"/>
</dbReference>
<dbReference type="PANTHER" id="PTHR14413:SF16">
    <property type="entry name" value="LARGE RIBOSOMAL SUBUNIT PROTEIN BL17M"/>
    <property type="match status" value="1"/>
</dbReference>
<dbReference type="OrthoDB" id="275000at2759"/>
<dbReference type="PROSITE" id="PS01167">
    <property type="entry name" value="RIBOSOMAL_L17"/>
    <property type="match status" value="1"/>
</dbReference>
<keyword evidence="3 4" id="KW-0687">Ribonucleoprotein</keyword>
<keyword evidence="6" id="KW-1185">Reference proteome</keyword>
<accession>A0A2R6S5J7</accession>